<dbReference type="AlphaFoldDB" id="A0A3S3RSR4"/>
<keyword evidence="3" id="KW-1185">Reference proteome</keyword>
<reference evidence="2 3" key="1">
    <citation type="submission" date="2019-01" db="EMBL/GenBank/DDBJ databases">
        <title>The draft genome of Rhizobium sp. 24NR.</title>
        <authorList>
            <person name="Liu L."/>
            <person name="Liang L."/>
            <person name="Shi S."/>
            <person name="Xu L."/>
            <person name="Wang X."/>
            <person name="Li L."/>
            <person name="Zhang X."/>
        </authorList>
    </citation>
    <scope>NUCLEOTIDE SEQUENCE [LARGE SCALE GENOMIC DNA]</scope>
    <source>
        <strain evidence="2 3">24NR</strain>
    </source>
</reference>
<evidence type="ECO:0000313" key="2">
    <source>
        <dbReference type="EMBL" id="RWX77100.1"/>
    </source>
</evidence>
<dbReference type="InterPro" id="IPR009506">
    <property type="entry name" value="YjiS-like"/>
</dbReference>
<evidence type="ECO:0000313" key="3">
    <source>
        <dbReference type="Proteomes" id="UP000287687"/>
    </source>
</evidence>
<name>A0A3S3RSR4_9HYPH</name>
<dbReference type="OrthoDB" id="8420502at2"/>
<dbReference type="EMBL" id="SBIP01000003">
    <property type="protein sequence ID" value="RWX77100.1"/>
    <property type="molecule type" value="Genomic_DNA"/>
</dbReference>
<dbReference type="Pfam" id="PF06568">
    <property type="entry name" value="YjiS-like"/>
    <property type="match status" value="1"/>
</dbReference>
<comment type="caution">
    <text evidence="2">The sequence shown here is derived from an EMBL/GenBank/DDBJ whole genome shotgun (WGS) entry which is preliminary data.</text>
</comment>
<dbReference type="Proteomes" id="UP000287687">
    <property type="component" value="Unassembled WGS sequence"/>
</dbReference>
<proteinExistence type="predicted"/>
<sequence>MSTANYGSKIDLAHGAPATQGRLSIVIVRTMSVWRALRNRFASNRLYDLDDRQLDDIGITRHDVVVAMERSGVLDDPSLLLSGAARERARTRFSRPPRR</sequence>
<protein>
    <submittedName>
        <fullName evidence="2">DUF1127 domain-containing protein</fullName>
    </submittedName>
</protein>
<organism evidence="2 3">
    <name type="scientific">Neorhizobium lilium</name>
    <dbReference type="NCBI Taxonomy" id="2503024"/>
    <lineage>
        <taxon>Bacteria</taxon>
        <taxon>Pseudomonadati</taxon>
        <taxon>Pseudomonadota</taxon>
        <taxon>Alphaproteobacteria</taxon>
        <taxon>Hyphomicrobiales</taxon>
        <taxon>Rhizobiaceae</taxon>
        <taxon>Rhizobium/Agrobacterium group</taxon>
        <taxon>Neorhizobium</taxon>
    </lineage>
</organism>
<accession>A0A3S3RSR4</accession>
<dbReference type="RefSeq" id="WP_128444014.1">
    <property type="nucleotide sequence ID" value="NZ_SBIP01000003.1"/>
</dbReference>
<gene>
    <name evidence="2" type="ORF">EPK99_15720</name>
</gene>
<evidence type="ECO:0000259" key="1">
    <source>
        <dbReference type="Pfam" id="PF06568"/>
    </source>
</evidence>
<feature type="domain" description="YjiS-like" evidence="1">
    <location>
        <begin position="27"/>
        <end position="63"/>
    </location>
</feature>